<keyword evidence="2" id="KW-1185">Reference proteome</keyword>
<keyword evidence="1" id="KW-0614">Plasmid</keyword>
<dbReference type="EMBL" id="CP051755">
    <property type="protein sequence ID" value="QPJ86581.1"/>
    <property type="molecule type" value="Genomic_DNA"/>
</dbReference>
<evidence type="ECO:0000313" key="1">
    <source>
        <dbReference type="EMBL" id="QPJ86581.1"/>
    </source>
</evidence>
<evidence type="ECO:0000313" key="2">
    <source>
        <dbReference type="Proteomes" id="UP000594603"/>
    </source>
</evidence>
<name>A0ACD1BGJ5_9CLOT</name>
<accession>A0ACD1BGJ5</accession>
<protein>
    <submittedName>
        <fullName evidence="1">Uncharacterized protein</fullName>
    </submittedName>
</protein>
<sequence>MNCKWCGNNIENDRMFCCQEHEEKYRKFLIKRDKAQGIQALSFFGVMGSYGLLMLILYLLKINNYFIISIGYICVMVGIILLCLPYVKQETLEKMCVIEAIKTCQLISYIMILIGAILIITSFI</sequence>
<proteinExistence type="predicted"/>
<geneLocation type="plasmid" evidence="1 2">
    <name>p1</name>
</geneLocation>
<organism evidence="1 2">
    <name type="scientific">Candidatus Sarcina troglodytae</name>
    <dbReference type="NCBI Taxonomy" id="2726954"/>
    <lineage>
        <taxon>Bacteria</taxon>
        <taxon>Bacillati</taxon>
        <taxon>Bacillota</taxon>
        <taxon>Clostridia</taxon>
        <taxon>Eubacteriales</taxon>
        <taxon>Clostridiaceae</taxon>
        <taxon>Sarcina</taxon>
    </lineage>
</organism>
<gene>
    <name evidence="1" type="ORF">HH195_11455</name>
</gene>
<reference evidence="1" key="1">
    <citation type="submission" date="2020-04" db="EMBL/GenBank/DDBJ databases">
        <title>A novel bacterium ('Candidatus Sarcina troglodytae' sp. nov.) linked to a protracted, uniformly lethal epizootic among sanctuary western chimpanzees (Pan troglodytes verus) in Sierra Leone.</title>
        <authorList>
            <person name="Owens L.A."/>
            <person name="Colitti B."/>
            <person name="Hirji I."/>
            <person name="Pizaro A."/>
            <person name="Jaffe J.E."/>
            <person name="Moittie S."/>
            <person name="Bishop-Lilly K.A."/>
            <person name="Estrella L.A."/>
            <person name="Voegtly L.J."/>
            <person name="Kuhn J.H."/>
            <person name="Suen G."/>
            <person name="Deblois C.L."/>
            <person name="Dunn C."/>
            <person name="Juan-Salles C."/>
            <person name="Goldberg T.L."/>
        </authorList>
    </citation>
    <scope>NUCLEOTIDE SEQUENCE</scope>
    <source>
        <strain evidence="1">JB2</strain>
    </source>
</reference>
<dbReference type="Proteomes" id="UP000594603">
    <property type="component" value="Plasmid p1"/>
</dbReference>